<evidence type="ECO:0000313" key="2">
    <source>
        <dbReference type="EMBL" id="PSS32221.1"/>
    </source>
</evidence>
<keyword evidence="3" id="KW-1185">Reference proteome</keyword>
<comment type="caution">
    <text evidence="2">The sequence shown here is derived from an EMBL/GenBank/DDBJ whole genome shotgun (WGS) entry which is preliminary data.</text>
</comment>
<reference evidence="2 3" key="1">
    <citation type="submission" date="2018-02" db="EMBL/GenBank/DDBJ databases">
        <title>Genome sequence of the basidiomycete white-rot fungus Phlebia centrifuga.</title>
        <authorList>
            <person name="Granchi Z."/>
            <person name="Peng M."/>
            <person name="de Vries R.P."/>
            <person name="Hilden K."/>
            <person name="Makela M.R."/>
            <person name="Grigoriev I."/>
            <person name="Riley R."/>
        </authorList>
    </citation>
    <scope>NUCLEOTIDE SEQUENCE [LARGE SCALE GENOMIC DNA]</scope>
    <source>
        <strain evidence="2 3">FBCC195</strain>
    </source>
</reference>
<evidence type="ECO:0000256" key="1">
    <source>
        <dbReference type="SAM" id="MobiDB-lite"/>
    </source>
</evidence>
<evidence type="ECO:0000313" key="3">
    <source>
        <dbReference type="Proteomes" id="UP000186601"/>
    </source>
</evidence>
<accession>A0A2R6RQB0</accession>
<proteinExistence type="predicted"/>
<dbReference type="AlphaFoldDB" id="A0A2R6RQB0"/>
<name>A0A2R6RQB0_9APHY</name>
<gene>
    <name evidence="2" type="ORF">PHLCEN_2v1990</name>
</gene>
<feature type="region of interest" description="Disordered" evidence="1">
    <location>
        <begin position="1"/>
        <end position="55"/>
    </location>
</feature>
<dbReference type="Proteomes" id="UP000186601">
    <property type="component" value="Unassembled WGS sequence"/>
</dbReference>
<organism evidence="2 3">
    <name type="scientific">Hermanssonia centrifuga</name>
    <dbReference type="NCBI Taxonomy" id="98765"/>
    <lineage>
        <taxon>Eukaryota</taxon>
        <taxon>Fungi</taxon>
        <taxon>Dikarya</taxon>
        <taxon>Basidiomycota</taxon>
        <taxon>Agaricomycotina</taxon>
        <taxon>Agaricomycetes</taxon>
        <taxon>Polyporales</taxon>
        <taxon>Meruliaceae</taxon>
        <taxon>Hermanssonia</taxon>
    </lineage>
</organism>
<feature type="compositionally biased region" description="Low complexity" evidence="1">
    <location>
        <begin position="40"/>
        <end position="55"/>
    </location>
</feature>
<sequence length="55" mass="5722">MGEDLEHGPAEAFDDEAENISGNIQVEEVAVPEAIEGHPSSMNSNLSTSGSVHDA</sequence>
<protein>
    <submittedName>
        <fullName evidence="2">Uncharacterized protein</fullName>
    </submittedName>
</protein>
<dbReference type="EMBL" id="MLYV02000179">
    <property type="protein sequence ID" value="PSS32221.1"/>
    <property type="molecule type" value="Genomic_DNA"/>
</dbReference>